<dbReference type="AlphaFoldDB" id="F8NFL5"/>
<evidence type="ECO:0000256" key="1">
    <source>
        <dbReference type="SAM" id="MobiDB-lite"/>
    </source>
</evidence>
<evidence type="ECO:0000313" key="2">
    <source>
        <dbReference type="EMBL" id="EGO31259.1"/>
    </source>
</evidence>
<feature type="compositionally biased region" description="Polar residues" evidence="1">
    <location>
        <begin position="1"/>
        <end position="47"/>
    </location>
</feature>
<dbReference type="RefSeq" id="XP_007313143.1">
    <property type="nucleotide sequence ID" value="XM_007313081.1"/>
</dbReference>
<feature type="compositionally biased region" description="Acidic residues" evidence="1">
    <location>
        <begin position="233"/>
        <end position="243"/>
    </location>
</feature>
<feature type="region of interest" description="Disordered" evidence="1">
    <location>
        <begin position="223"/>
        <end position="258"/>
    </location>
</feature>
<reference evidence="2" key="1">
    <citation type="submission" date="2011-04" db="EMBL/GenBank/DDBJ databases">
        <title>Evolution of plant cell wall degrading machinery underlies the functional diversity of forest fungi.</title>
        <authorList>
            <consortium name="US DOE Joint Genome Institute (JGI-PGF)"/>
            <person name="Eastwood D.C."/>
            <person name="Floudas D."/>
            <person name="Binder M."/>
            <person name="Majcherczyk A."/>
            <person name="Schneider P."/>
            <person name="Aerts A."/>
            <person name="Asiegbu F.O."/>
            <person name="Baker S.E."/>
            <person name="Barry K."/>
            <person name="Bendiksby M."/>
            <person name="Blumentritt M."/>
            <person name="Coutinho P.M."/>
            <person name="Cullen D."/>
            <person name="Cullen D."/>
            <person name="Gathman A."/>
            <person name="Goodell B."/>
            <person name="Henrissat B."/>
            <person name="Ihrmark K."/>
            <person name="Kauserud H."/>
            <person name="Kohler A."/>
            <person name="LaButti K."/>
            <person name="Lapidus A."/>
            <person name="Lavin J.L."/>
            <person name="Lee Y.-H."/>
            <person name="Lindquist E."/>
            <person name="Lilly W."/>
            <person name="Lucas S."/>
            <person name="Morin E."/>
            <person name="Murat C."/>
            <person name="Oguiza J.A."/>
            <person name="Park J."/>
            <person name="Pisabarro A.G."/>
            <person name="Riley R."/>
            <person name="Rosling A."/>
            <person name="Salamov A."/>
            <person name="Schmidt O."/>
            <person name="Schmutz J."/>
            <person name="Skrede I."/>
            <person name="Stenlid J."/>
            <person name="Wiebenga A."/>
            <person name="Xie X."/>
            <person name="Kues U."/>
            <person name="Hibbett D.S."/>
            <person name="Hoffmeister D."/>
            <person name="Hogberg N."/>
            <person name="Martin F."/>
            <person name="Grigoriev I.V."/>
            <person name="Watkinson S.C."/>
        </authorList>
    </citation>
    <scope>NUCLEOTIDE SEQUENCE</scope>
    <source>
        <strain evidence="2">S7.9</strain>
    </source>
</reference>
<accession>F8NFL5</accession>
<sequence length="258" mass="28292">MSSLTIQIPSSDFSGSDTQSTQSSHKSNHQSSTTSFSPKQPKVNLSSSPPPRALYTPRAYNRKKYQVALEHKITIRRLERGSCSLPAPCAVKQAEKLLRHGLATLSDSAIKKATSLKYLGRSRRKNVQSILVQGENEMLLSVADAELDTLKEHLNICGLEMEKEDMEAFQALQDRNAIDFKSISEEIQQVEVYVLACGLSLSMGSMGHGIPMEDLPPVHLPYDCDLGQLSGVDEPDSTDDDSDSNSSEPRGSPPDRCV</sequence>
<gene>
    <name evidence="2" type="ORF">SERLADRAFT_405114</name>
</gene>
<dbReference type="OrthoDB" id="2673676at2759"/>
<dbReference type="HOGENOM" id="CLU_1078341_0_0_1"/>
<organism>
    <name type="scientific">Serpula lacrymans var. lacrymans (strain S7.9)</name>
    <name type="common">Dry rot fungus</name>
    <dbReference type="NCBI Taxonomy" id="578457"/>
    <lineage>
        <taxon>Eukaryota</taxon>
        <taxon>Fungi</taxon>
        <taxon>Dikarya</taxon>
        <taxon>Basidiomycota</taxon>
        <taxon>Agaricomycotina</taxon>
        <taxon>Agaricomycetes</taxon>
        <taxon>Agaricomycetidae</taxon>
        <taxon>Boletales</taxon>
        <taxon>Coniophorineae</taxon>
        <taxon>Serpulaceae</taxon>
        <taxon>Serpula</taxon>
    </lineage>
</organism>
<protein>
    <submittedName>
        <fullName evidence="2">Uncharacterized protein</fullName>
    </submittedName>
</protein>
<name>F8NFL5_SERL9</name>
<proteinExistence type="predicted"/>
<dbReference type="Proteomes" id="UP000008064">
    <property type="component" value="Unassembled WGS sequence"/>
</dbReference>
<dbReference type="KEGG" id="sla:SERLADRAFT_405114"/>
<feature type="region of interest" description="Disordered" evidence="1">
    <location>
        <begin position="1"/>
        <end position="59"/>
    </location>
</feature>
<dbReference type="EMBL" id="GL945428">
    <property type="protein sequence ID" value="EGO31259.1"/>
    <property type="molecule type" value="Genomic_DNA"/>
</dbReference>
<dbReference type="GeneID" id="18812535"/>